<organism evidence="3 4">
    <name type="scientific">Haemophilus ducreyi (strain 35000HP / ATCC 700724)</name>
    <dbReference type="NCBI Taxonomy" id="233412"/>
    <lineage>
        <taxon>Bacteria</taxon>
        <taxon>Pseudomonadati</taxon>
        <taxon>Pseudomonadota</taxon>
        <taxon>Gammaproteobacteria</taxon>
        <taxon>Pasteurellales</taxon>
        <taxon>Pasteurellaceae</taxon>
        <taxon>Haemophilus</taxon>
    </lineage>
</organism>
<evidence type="ECO:0000259" key="2">
    <source>
        <dbReference type="PROSITE" id="PS50234"/>
    </source>
</evidence>
<keyword evidence="4" id="KW-1185">Reference proteome</keyword>
<dbReference type="SUPFAM" id="SSF53300">
    <property type="entry name" value="vWA-like"/>
    <property type="match status" value="1"/>
</dbReference>
<reference evidence="4" key="1">
    <citation type="submission" date="2003-06" db="EMBL/GenBank/DDBJ databases">
        <title>The complete genome sequence of Haemophilus ducreyi.</title>
        <authorList>
            <person name="Munson R.S. Jr."/>
            <person name="Ray W.C."/>
            <person name="Mahairas G."/>
            <person name="Sabo P."/>
            <person name="Mungur R."/>
            <person name="Johnson L."/>
            <person name="Nguyen D."/>
            <person name="Wang J."/>
            <person name="Forst C."/>
            <person name="Hood L."/>
        </authorList>
    </citation>
    <scope>NUCLEOTIDE SEQUENCE [LARGE SCALE GENOMIC DNA]</scope>
    <source>
        <strain evidence="4">35000HP / ATCC 700724</strain>
    </source>
</reference>
<dbReference type="EMBL" id="AE017143">
    <property type="protein sequence ID" value="AAP96119.1"/>
    <property type="molecule type" value="Genomic_DNA"/>
</dbReference>
<keyword evidence="1" id="KW-1133">Transmembrane helix</keyword>
<dbReference type="Proteomes" id="UP000001022">
    <property type="component" value="Chromosome"/>
</dbReference>
<name>G1UB89_HAEDU</name>
<dbReference type="PROSITE" id="PS50234">
    <property type="entry name" value="VWFA"/>
    <property type="match status" value="1"/>
</dbReference>
<evidence type="ECO:0000313" key="4">
    <source>
        <dbReference type="Proteomes" id="UP000001022"/>
    </source>
</evidence>
<accession>G1UB89</accession>
<keyword evidence="1" id="KW-0472">Membrane</keyword>
<dbReference type="HOGENOM" id="CLU_489703_0_0_6"/>
<dbReference type="InterPro" id="IPR002035">
    <property type="entry name" value="VWF_A"/>
</dbReference>
<keyword evidence="1" id="KW-0812">Transmembrane</keyword>
<dbReference type="STRING" id="233412.HD_1298"/>
<sequence>MIMRKYVITQTKRFIQNQSGVYIIFGALLTLPIVALLFVSLEVAGIIQDKARLNDALEQAVLSLTAENNSGRKSYDYALTNAEKANGKYLADSEAGKRDSQIVKTFVKLYLPQIDENTMKFEPICTTQNNAITPKNGKQYAYSSSHVTCTVTGSINHRSLFPMTVGKSKIIPEQVSLSSGSMAQKINNVNLPLDLMVVADLSGSMDYNINNHKVYSNTEASKLTLLKQVLEELTDKYLLSEEANPNNRISMIPFAMGAQHPIRNSCVLPFEWNQSHIGYNDSQKVSPNEIEYNLRNLPIRSRTIFTHNLVYLLDTKKTLEKIGTRFNNYDVEYQKSAICLEGSDKFQQQWYEKNQKINFINEVKRLKAAGATLASSGLIVAVNNMLNEPARSDVLKQQTRRTILILSDGSDSIGDDSGENNWYQKEIPFMNFSRITENLILGKQELFNKSPQSKNLENHIYGYRYNYPIYLTNNTEKIQTKGLCDVIRDKLNTKNKDNNTKIIFVELGYNSSSKDTWLHCVGGTQNYYSATSKESLLEAFKQAISKSDDIGHNMNGSDPKKK</sequence>
<dbReference type="Gene3D" id="3.40.50.410">
    <property type="entry name" value="von Willebrand factor, type A domain"/>
    <property type="match status" value="1"/>
</dbReference>
<feature type="transmembrane region" description="Helical" evidence="1">
    <location>
        <begin position="21"/>
        <end position="41"/>
    </location>
</feature>
<feature type="domain" description="VWFA" evidence="2">
    <location>
        <begin position="194"/>
        <end position="427"/>
    </location>
</feature>
<dbReference type="InterPro" id="IPR036465">
    <property type="entry name" value="vWFA_dom_sf"/>
</dbReference>
<proteinExistence type="predicted"/>
<dbReference type="KEGG" id="hdu:HD_1298"/>
<gene>
    <name evidence="3" type="primary">tadG</name>
    <name evidence="3" type="ordered locus">HD_1298</name>
</gene>
<evidence type="ECO:0000256" key="1">
    <source>
        <dbReference type="SAM" id="Phobius"/>
    </source>
</evidence>
<dbReference type="AlphaFoldDB" id="G1UB89"/>
<dbReference type="eggNOG" id="COG4961">
    <property type="taxonomic scope" value="Bacteria"/>
</dbReference>
<evidence type="ECO:0000313" key="3">
    <source>
        <dbReference type="EMBL" id="AAP96119.1"/>
    </source>
</evidence>
<protein>
    <submittedName>
        <fullName evidence="3">Tight adherence protein G</fullName>
    </submittedName>
</protein>